<evidence type="ECO:0000256" key="1">
    <source>
        <dbReference type="SAM" id="MobiDB-lite"/>
    </source>
</evidence>
<dbReference type="EMBL" id="UINC01056422">
    <property type="protein sequence ID" value="SVB76436.1"/>
    <property type="molecule type" value="Genomic_DNA"/>
</dbReference>
<organism evidence="2">
    <name type="scientific">marine metagenome</name>
    <dbReference type="NCBI Taxonomy" id="408172"/>
    <lineage>
        <taxon>unclassified sequences</taxon>
        <taxon>metagenomes</taxon>
        <taxon>ecological metagenomes</taxon>
    </lineage>
</organism>
<feature type="region of interest" description="Disordered" evidence="1">
    <location>
        <begin position="1"/>
        <end position="33"/>
    </location>
</feature>
<name>A0A382GMT8_9ZZZZ</name>
<reference evidence="2" key="1">
    <citation type="submission" date="2018-05" db="EMBL/GenBank/DDBJ databases">
        <authorList>
            <person name="Lanie J.A."/>
            <person name="Ng W.-L."/>
            <person name="Kazmierczak K.M."/>
            <person name="Andrzejewski T.M."/>
            <person name="Davidsen T.M."/>
            <person name="Wayne K.J."/>
            <person name="Tettelin H."/>
            <person name="Glass J.I."/>
            <person name="Rusch D."/>
            <person name="Podicherti R."/>
            <person name="Tsui H.-C.T."/>
            <person name="Winkler M.E."/>
        </authorList>
    </citation>
    <scope>NUCLEOTIDE SEQUENCE</scope>
</reference>
<proteinExistence type="predicted"/>
<evidence type="ECO:0000313" key="2">
    <source>
        <dbReference type="EMBL" id="SVB76436.1"/>
    </source>
</evidence>
<gene>
    <name evidence="2" type="ORF">METZ01_LOCUS229290</name>
</gene>
<dbReference type="AlphaFoldDB" id="A0A382GMT8"/>
<accession>A0A382GMT8</accession>
<sequence>PRLASRPGCSPPGLSSAANGPLSCLRPPTTSTPAAWRSCMKISATI</sequence>
<feature type="non-terminal residue" evidence="2">
    <location>
        <position position="1"/>
    </location>
</feature>
<feature type="non-terminal residue" evidence="2">
    <location>
        <position position="46"/>
    </location>
</feature>
<protein>
    <submittedName>
        <fullName evidence="2">Uncharacterized protein</fullName>
    </submittedName>
</protein>